<proteinExistence type="predicted"/>
<dbReference type="PANTHER" id="PTHR45947">
    <property type="entry name" value="SULFOQUINOVOSYL TRANSFERASE SQD2"/>
    <property type="match status" value="1"/>
</dbReference>
<evidence type="ECO:0000256" key="1">
    <source>
        <dbReference type="ARBA" id="ARBA00022676"/>
    </source>
</evidence>
<dbReference type="SUPFAM" id="SSF53756">
    <property type="entry name" value="UDP-Glycosyltransferase/glycogen phosphorylase"/>
    <property type="match status" value="1"/>
</dbReference>
<dbReference type="InterPro" id="IPR028098">
    <property type="entry name" value="Glyco_trans_4-like_N"/>
</dbReference>
<keyword evidence="6" id="KW-1185">Reference proteome</keyword>
<organism evidence="5 6">
    <name type="scientific">Rhodococcus triatomae</name>
    <dbReference type="NCBI Taxonomy" id="300028"/>
    <lineage>
        <taxon>Bacteria</taxon>
        <taxon>Bacillati</taxon>
        <taxon>Actinomycetota</taxon>
        <taxon>Actinomycetes</taxon>
        <taxon>Mycobacteriales</taxon>
        <taxon>Nocardiaceae</taxon>
        <taxon>Rhodococcus</taxon>
    </lineage>
</organism>
<evidence type="ECO:0000259" key="4">
    <source>
        <dbReference type="Pfam" id="PF13439"/>
    </source>
</evidence>
<dbReference type="EMBL" id="FNDN01000018">
    <property type="protein sequence ID" value="SDJ18191.1"/>
    <property type="molecule type" value="Genomic_DNA"/>
</dbReference>
<dbReference type="GO" id="GO:1903509">
    <property type="term" value="P:liposaccharide metabolic process"/>
    <property type="evidence" value="ECO:0007669"/>
    <property type="project" value="UniProtKB-ARBA"/>
</dbReference>
<dbReference type="Proteomes" id="UP000183263">
    <property type="component" value="Unassembled WGS sequence"/>
</dbReference>
<feature type="domain" description="Glycosyltransferase subfamily 4-like N-terminal" evidence="4">
    <location>
        <begin position="36"/>
        <end position="207"/>
    </location>
</feature>
<dbReference type="Pfam" id="PF00534">
    <property type="entry name" value="Glycos_transf_1"/>
    <property type="match status" value="1"/>
</dbReference>
<reference evidence="5 6" key="1">
    <citation type="submission" date="2016-10" db="EMBL/GenBank/DDBJ databases">
        <authorList>
            <person name="de Groot N.N."/>
        </authorList>
    </citation>
    <scope>NUCLEOTIDE SEQUENCE [LARGE SCALE GENOMIC DNA]</scope>
    <source>
        <strain evidence="5 6">DSM 44892</strain>
    </source>
</reference>
<dbReference type="AlphaFoldDB" id="A0A1G8RMI6"/>
<sequence length="415" mass="45097">MRAAVTGDPRPLKISMVSEQASPLAGWSESGTHRQSVHVAELSGALARAGHDVTVFTRREDDRTPERVDTEAGYTVVHVPVGPSERIPVDDTLQLMGEFGGYLEDSWDVDRPDIVHAHFWMSGIATQLATRILGIPTIQTFHALGVVENRFSQAPKPRANQRVRLEQLIARGATRVVATCTDEVFELSHLGLPRSRTSIVPGGVDLSVFTPEGRRLEKGRAHRLVMAGDLLPSKGIDTAIAALKWLPDTELVIAGGPDPAALDDDQEASRLRTVARRARVQDRVHLLGWVPHEDMPALYRSADAVVCAPWYEPFGTAPLEAMACGTPVVAAAVGSLRETVVDGITGRLVPPRNPKRLADATRQLIEDESARSGFGLAGRDRVRARYSWDRVASETLRAYARCVSAPPKHAKAAAN</sequence>
<feature type="domain" description="Glycosyl transferase family 1" evidence="3">
    <location>
        <begin position="222"/>
        <end position="379"/>
    </location>
</feature>
<dbReference type="GO" id="GO:1901137">
    <property type="term" value="P:carbohydrate derivative biosynthetic process"/>
    <property type="evidence" value="ECO:0007669"/>
    <property type="project" value="UniProtKB-ARBA"/>
</dbReference>
<accession>A0A1G8RMI6</accession>
<evidence type="ECO:0000313" key="5">
    <source>
        <dbReference type="EMBL" id="SDJ18191.1"/>
    </source>
</evidence>
<dbReference type="Pfam" id="PF13439">
    <property type="entry name" value="Glyco_transf_4"/>
    <property type="match status" value="1"/>
</dbReference>
<evidence type="ECO:0000259" key="3">
    <source>
        <dbReference type="Pfam" id="PF00534"/>
    </source>
</evidence>
<evidence type="ECO:0000256" key="2">
    <source>
        <dbReference type="ARBA" id="ARBA00022679"/>
    </source>
</evidence>
<name>A0A1G8RMI6_9NOCA</name>
<keyword evidence="1" id="KW-0328">Glycosyltransferase</keyword>
<dbReference type="Gene3D" id="3.40.50.2000">
    <property type="entry name" value="Glycogen Phosphorylase B"/>
    <property type="match status" value="2"/>
</dbReference>
<gene>
    <name evidence="5" type="ORF">SAMN05444695_11844</name>
</gene>
<dbReference type="GO" id="GO:0016757">
    <property type="term" value="F:glycosyltransferase activity"/>
    <property type="evidence" value="ECO:0007669"/>
    <property type="project" value="UniProtKB-KW"/>
</dbReference>
<dbReference type="InterPro" id="IPR001296">
    <property type="entry name" value="Glyco_trans_1"/>
</dbReference>
<dbReference type="PANTHER" id="PTHR45947:SF3">
    <property type="entry name" value="SULFOQUINOVOSYL TRANSFERASE SQD2"/>
    <property type="match status" value="1"/>
</dbReference>
<dbReference type="InterPro" id="IPR050194">
    <property type="entry name" value="Glycosyltransferase_grp1"/>
</dbReference>
<protein>
    <submittedName>
        <fullName evidence="5">Uncharacterized protein</fullName>
    </submittedName>
</protein>
<keyword evidence="2" id="KW-0808">Transferase</keyword>
<evidence type="ECO:0000313" key="6">
    <source>
        <dbReference type="Proteomes" id="UP000183263"/>
    </source>
</evidence>
<dbReference type="RefSeq" id="WP_072739915.1">
    <property type="nucleotide sequence ID" value="NZ_CP048813.1"/>
</dbReference>